<dbReference type="CDD" id="cd07989">
    <property type="entry name" value="LPLAT_AGPAT-like"/>
    <property type="match status" value="1"/>
</dbReference>
<evidence type="ECO:0000259" key="3">
    <source>
        <dbReference type="SMART" id="SM00563"/>
    </source>
</evidence>
<reference evidence="5" key="1">
    <citation type="submission" date="2019-11" db="EMBL/GenBank/DDBJ databases">
        <title>Isolation and characterization of two novel species in the genus Thiomicrorhabdus.</title>
        <authorList>
            <person name="Mochizuki J."/>
            <person name="Kojima H."/>
            <person name="Fukui M."/>
        </authorList>
    </citation>
    <scope>NUCLEOTIDE SEQUENCE [LARGE SCALE GENOMIC DNA]</scope>
    <source>
        <strain evidence="5">AkT22</strain>
    </source>
</reference>
<gene>
    <name evidence="4" type="ORF">THMIRHAT_00290</name>
</gene>
<dbReference type="InterPro" id="IPR045851">
    <property type="entry name" value="AMP-bd_C_sf"/>
</dbReference>
<dbReference type="SUPFAM" id="SSF56801">
    <property type="entry name" value="Acetyl-CoA synthetase-like"/>
    <property type="match status" value="1"/>
</dbReference>
<dbReference type="InterPro" id="IPR000873">
    <property type="entry name" value="AMP-dep_synth/lig_dom"/>
</dbReference>
<dbReference type="Pfam" id="PF00501">
    <property type="entry name" value="AMP-binding"/>
    <property type="match status" value="1"/>
</dbReference>
<dbReference type="EMBL" id="AP021888">
    <property type="protein sequence ID" value="BBP42283.1"/>
    <property type="molecule type" value="Genomic_DNA"/>
</dbReference>
<name>A0A6F8PJK7_9GAMM</name>
<dbReference type="Gene3D" id="3.40.50.12780">
    <property type="entry name" value="N-terminal domain of ligase-like"/>
    <property type="match status" value="1"/>
</dbReference>
<keyword evidence="5" id="KW-1185">Reference proteome</keyword>
<dbReference type="GO" id="GO:0006631">
    <property type="term" value="P:fatty acid metabolic process"/>
    <property type="evidence" value="ECO:0007669"/>
    <property type="project" value="TreeGrafter"/>
</dbReference>
<evidence type="ECO:0000256" key="2">
    <source>
        <dbReference type="ARBA" id="ARBA00022598"/>
    </source>
</evidence>
<evidence type="ECO:0000256" key="1">
    <source>
        <dbReference type="ARBA" id="ARBA00006432"/>
    </source>
</evidence>
<dbReference type="SMART" id="SM00563">
    <property type="entry name" value="PlsC"/>
    <property type="match status" value="1"/>
</dbReference>
<dbReference type="PANTHER" id="PTHR43201">
    <property type="entry name" value="ACYL-COA SYNTHETASE"/>
    <property type="match status" value="1"/>
</dbReference>
<accession>A0A6F8PJK7</accession>
<dbReference type="Proteomes" id="UP000501466">
    <property type="component" value="Chromosome"/>
</dbReference>
<dbReference type="PANTHER" id="PTHR43201:SF5">
    <property type="entry name" value="MEDIUM-CHAIN ACYL-COA LIGASE ACSF2, MITOCHONDRIAL"/>
    <property type="match status" value="1"/>
</dbReference>
<dbReference type="RefSeq" id="WP_173289559.1">
    <property type="nucleotide sequence ID" value="NZ_AP021888.1"/>
</dbReference>
<evidence type="ECO:0000313" key="5">
    <source>
        <dbReference type="Proteomes" id="UP000501466"/>
    </source>
</evidence>
<dbReference type="GO" id="GO:0031956">
    <property type="term" value="F:medium-chain fatty acid-CoA ligase activity"/>
    <property type="evidence" value="ECO:0007669"/>
    <property type="project" value="TreeGrafter"/>
</dbReference>
<dbReference type="InterPro" id="IPR042099">
    <property type="entry name" value="ANL_N_sf"/>
</dbReference>
<keyword evidence="2" id="KW-0436">Ligase</keyword>
<dbReference type="SUPFAM" id="SSF69593">
    <property type="entry name" value="Glycerol-3-phosphate (1)-acyltransferase"/>
    <property type="match status" value="1"/>
</dbReference>
<dbReference type="Pfam" id="PF01553">
    <property type="entry name" value="Acyltransferase"/>
    <property type="match status" value="1"/>
</dbReference>
<dbReference type="KEGG" id="tzo:THMIRHAT_00290"/>
<feature type="domain" description="Phospholipid/glycerol acyltransferase" evidence="3">
    <location>
        <begin position="33"/>
        <end position="143"/>
    </location>
</feature>
<comment type="similarity">
    <text evidence="1">Belongs to the ATP-dependent AMP-binding enzyme family.</text>
</comment>
<organism evidence="4 5">
    <name type="scientific">Thiosulfativibrio zosterae</name>
    <dbReference type="NCBI Taxonomy" id="2675053"/>
    <lineage>
        <taxon>Bacteria</taxon>
        <taxon>Pseudomonadati</taxon>
        <taxon>Pseudomonadota</taxon>
        <taxon>Gammaproteobacteria</taxon>
        <taxon>Thiotrichales</taxon>
        <taxon>Piscirickettsiaceae</taxon>
        <taxon>Thiosulfativibrio</taxon>
    </lineage>
</organism>
<dbReference type="AlphaFoldDB" id="A0A6F8PJK7"/>
<sequence length="717" mass="79018">MKWIVKLILKLLYRVEVRGLEHFHHIESSKSPALIVANHVSLLDGPLLATFLTGNITFMIDEKHTHRWYERYLLSFVKFFTVDLHSPFATKHMIEELKRGNHCMIFPEGRISTTGSLMKVYEGTAMVADHAKVAILPVFIEGAQYSKMSYLDGTRFAFTRQSWFPKITLTVLPPQRIEAPKGLKGRSKHAYLRNAIYLLMRDSSFYGATQSHNLWQAVLSSAKQYDAKNPCIEDLNGVELSRKKLILGSTILGKKLRATLQDQKRVGVLLPNVSGIAATFFALKAYGYVPAMLNFTAGIGPMKSACETAELSTIITSHKFVEVFELAPVVSALSETVEFIYLEDVRAQIGLFDKLGALLGSPKSLPGHGHTLDDEAVVLFTSGSEGAPKGVVLSNQNVVSNINQISAMVTLLPGEQLFNALPTFHSFGLTAGLLWPILKGAKVYLYPSPLHYGVIPELIYQLNVKVLFGTDTFFSGYAKKAQPYDFYSVRALVAGAEKLRPETRRLFADKFHVPMYEGYGVTETSPVLSVNTPTSFKTGTVGQFVPGVEYRLEEVPGITEGGRLFVQGPNIMKGYLMPDKPGILQPPTNGWHDTGDIVDVDEEGFVSIKGRAKRFAKIGGEMISLTAVESYINNASPEGHHVVVAVADERKGEQLILVTNDEGLSRQTVKDAAKAAEVAEIMIPKTVILVEQIPVLGTGKTNYPEVQKIADGHFKAV</sequence>
<dbReference type="InterPro" id="IPR020845">
    <property type="entry name" value="AMP-binding_CS"/>
</dbReference>
<evidence type="ECO:0000313" key="4">
    <source>
        <dbReference type="EMBL" id="BBP42283.1"/>
    </source>
</evidence>
<protein>
    <recommendedName>
        <fullName evidence="3">Phospholipid/glycerol acyltransferase domain-containing protein</fullName>
    </recommendedName>
</protein>
<dbReference type="Gene3D" id="3.30.300.30">
    <property type="match status" value="1"/>
</dbReference>
<dbReference type="GO" id="GO:0016746">
    <property type="term" value="F:acyltransferase activity"/>
    <property type="evidence" value="ECO:0007669"/>
    <property type="project" value="InterPro"/>
</dbReference>
<proteinExistence type="inferred from homology"/>
<dbReference type="PROSITE" id="PS00455">
    <property type="entry name" value="AMP_BINDING"/>
    <property type="match status" value="1"/>
</dbReference>
<dbReference type="InterPro" id="IPR002123">
    <property type="entry name" value="Plipid/glycerol_acylTrfase"/>
</dbReference>